<sequence>MVRQNNSANMPSLLPTIVISATIYDKRALTTTDPLALANSLLNLSYMTSVSASRTAAMLEELGSLELLVRVLSRLSVKHDRLSQLAFSAALSCLSNIAVRGTQGLRLRLVSAGIIPAMLPLLLMAATSLSLSSAVLSSLPFHLSFDHSSSTYVHSQLSDPISHPPITTNTDLLTPIQSTSPTPSPDIATDSVLQPDLIRPAVPHHLIHHSLHESLLHTADNGILDINMTDAASGNVLQDTDTVMADTVDSAGSTPFSTTPAAHPILHPLELGTTIPIPPSTHNIDGRLATLQSPPSLMSLDTAIPIIWTAGDTAAPIHPPHDTPEVLSSLSNETLVESRSHSGTDVPDVGYAPLISQSTPPAAYSPLILLPTHDEEAQSTPDTATTNIAHMPDQGNPHDHNIVQSSISPQETGGHPQTLSDLPISTDLRSDDLLLATKLIAYVSKYFDVRQTLHSAYQINIYAVIEGLTSTNIQPDLRKWAIICMRSCFKRNGDSGSLRRCSNLKCSNVESFLHEFSKCSRCRRVTYCWYVVLTLYSTYLIMGTYFFYDFPLNLLFLPPFLLHNNSKACQCIAWSMHRCWCLPSESHTGADSGSAQADSGQAIN</sequence>
<dbReference type="InterPro" id="IPR016024">
    <property type="entry name" value="ARM-type_fold"/>
</dbReference>
<protein>
    <submittedName>
        <fullName evidence="2">Uncharacterized protein</fullName>
    </submittedName>
</protein>
<proteinExistence type="predicted"/>
<dbReference type="PANTHER" id="PTHR47442">
    <property type="entry name" value="MYND-TYPE ZINC FINGER PROTEIN MUB1"/>
    <property type="match status" value="1"/>
</dbReference>
<reference evidence="2 3" key="1">
    <citation type="submission" date="2021-02" db="EMBL/GenBank/DDBJ databases">
        <title>Variation within the Batrachochytrium salamandrivorans European outbreak.</title>
        <authorList>
            <person name="Kelly M."/>
            <person name="Pasmans F."/>
            <person name="Shea T.P."/>
            <person name="Munoz J.F."/>
            <person name="Carranza S."/>
            <person name="Cuomo C.A."/>
            <person name="Martel A."/>
        </authorList>
    </citation>
    <scope>NUCLEOTIDE SEQUENCE [LARGE SCALE GENOMIC DNA]</scope>
    <source>
        <strain evidence="2 3">AMFP18/2</strain>
    </source>
</reference>
<dbReference type="PANTHER" id="PTHR47442:SF1">
    <property type="entry name" value="MYND-TYPE ZINC FINGER PROTEIN MUB1"/>
    <property type="match status" value="1"/>
</dbReference>
<feature type="transmembrane region" description="Helical" evidence="1">
    <location>
        <begin position="527"/>
        <end position="548"/>
    </location>
</feature>
<dbReference type="SUPFAM" id="SSF48371">
    <property type="entry name" value="ARM repeat"/>
    <property type="match status" value="1"/>
</dbReference>
<gene>
    <name evidence="2" type="ORF">BASA50_011239</name>
</gene>
<evidence type="ECO:0000313" key="2">
    <source>
        <dbReference type="EMBL" id="KAH6587635.1"/>
    </source>
</evidence>
<name>A0ABQ8EW62_9FUNG</name>
<keyword evidence="1" id="KW-1133">Transmembrane helix</keyword>
<keyword evidence="3" id="KW-1185">Reference proteome</keyword>
<keyword evidence="1" id="KW-0472">Membrane</keyword>
<organism evidence="2 3">
    <name type="scientific">Batrachochytrium salamandrivorans</name>
    <dbReference type="NCBI Taxonomy" id="1357716"/>
    <lineage>
        <taxon>Eukaryota</taxon>
        <taxon>Fungi</taxon>
        <taxon>Fungi incertae sedis</taxon>
        <taxon>Chytridiomycota</taxon>
        <taxon>Chytridiomycota incertae sedis</taxon>
        <taxon>Chytridiomycetes</taxon>
        <taxon>Rhizophydiales</taxon>
        <taxon>Rhizophydiales incertae sedis</taxon>
        <taxon>Batrachochytrium</taxon>
    </lineage>
</organism>
<evidence type="ECO:0000313" key="3">
    <source>
        <dbReference type="Proteomes" id="UP001648503"/>
    </source>
</evidence>
<dbReference type="InterPro" id="IPR051664">
    <property type="entry name" value="MYND-type_zinc_finger"/>
</dbReference>
<keyword evidence="1" id="KW-0812">Transmembrane</keyword>
<comment type="caution">
    <text evidence="2">The sequence shown here is derived from an EMBL/GenBank/DDBJ whole genome shotgun (WGS) entry which is preliminary data.</text>
</comment>
<evidence type="ECO:0000256" key="1">
    <source>
        <dbReference type="SAM" id="Phobius"/>
    </source>
</evidence>
<dbReference type="Proteomes" id="UP001648503">
    <property type="component" value="Unassembled WGS sequence"/>
</dbReference>
<dbReference type="EMBL" id="JAFCIX010000555">
    <property type="protein sequence ID" value="KAH6587635.1"/>
    <property type="molecule type" value="Genomic_DNA"/>
</dbReference>
<accession>A0ABQ8EW62</accession>